<dbReference type="PROSITE" id="PS50088">
    <property type="entry name" value="ANK_REPEAT"/>
    <property type="match status" value="1"/>
</dbReference>
<keyword evidence="2 3" id="KW-0040">ANK repeat</keyword>
<dbReference type="InterPro" id="IPR002110">
    <property type="entry name" value="Ankyrin_rpt"/>
</dbReference>
<comment type="caution">
    <text evidence="4">The sequence shown here is derived from an EMBL/GenBank/DDBJ whole genome shotgun (WGS) entry which is preliminary data.</text>
</comment>
<dbReference type="Proteomes" id="UP001172101">
    <property type="component" value="Unassembled WGS sequence"/>
</dbReference>
<dbReference type="AlphaFoldDB" id="A0AA40AX35"/>
<dbReference type="PANTHER" id="PTHR24166">
    <property type="entry name" value="ROLLING PEBBLES, ISOFORM B"/>
    <property type="match status" value="1"/>
</dbReference>
<feature type="repeat" description="ANK" evidence="3">
    <location>
        <begin position="66"/>
        <end position="98"/>
    </location>
</feature>
<accession>A0AA40AX35</accession>
<evidence type="ECO:0000256" key="2">
    <source>
        <dbReference type="ARBA" id="ARBA00023043"/>
    </source>
</evidence>
<dbReference type="Pfam" id="PF12796">
    <property type="entry name" value="Ank_2"/>
    <property type="match status" value="1"/>
</dbReference>
<evidence type="ECO:0000256" key="1">
    <source>
        <dbReference type="ARBA" id="ARBA00022737"/>
    </source>
</evidence>
<protein>
    <submittedName>
        <fullName evidence="4">Ankyrin repeat-containing domain protein</fullName>
    </submittedName>
</protein>
<gene>
    <name evidence="4" type="ORF">B0T26DRAFT_750870</name>
</gene>
<dbReference type="PROSITE" id="PS50297">
    <property type="entry name" value="ANK_REP_REGION"/>
    <property type="match status" value="1"/>
</dbReference>
<reference evidence="4" key="1">
    <citation type="submission" date="2023-06" db="EMBL/GenBank/DDBJ databases">
        <title>Genome-scale phylogeny and comparative genomics of the fungal order Sordariales.</title>
        <authorList>
            <consortium name="Lawrence Berkeley National Laboratory"/>
            <person name="Hensen N."/>
            <person name="Bonometti L."/>
            <person name="Westerberg I."/>
            <person name="Brannstrom I.O."/>
            <person name="Guillou S."/>
            <person name="Cros-Aarteil S."/>
            <person name="Calhoun S."/>
            <person name="Haridas S."/>
            <person name="Kuo A."/>
            <person name="Mondo S."/>
            <person name="Pangilinan J."/>
            <person name="Riley R."/>
            <person name="LaButti K."/>
            <person name="Andreopoulos B."/>
            <person name="Lipzen A."/>
            <person name="Chen C."/>
            <person name="Yanf M."/>
            <person name="Daum C."/>
            <person name="Ng V."/>
            <person name="Clum A."/>
            <person name="Steindorff A."/>
            <person name="Ohm R."/>
            <person name="Martin F."/>
            <person name="Silar P."/>
            <person name="Natvig D."/>
            <person name="Lalanne C."/>
            <person name="Gautier V."/>
            <person name="Ament-velasquez S.L."/>
            <person name="Kruys A."/>
            <person name="Hutchinson M.I."/>
            <person name="Powell A.J."/>
            <person name="Barry K."/>
            <person name="Miller A.N."/>
            <person name="Grigoriev I.V."/>
            <person name="Debuchy R."/>
            <person name="Gladieux P."/>
            <person name="Thoren M.H."/>
            <person name="Johannesson H."/>
        </authorList>
    </citation>
    <scope>NUCLEOTIDE SEQUENCE</scope>
    <source>
        <strain evidence="4">SMH2392-1A</strain>
    </source>
</reference>
<dbReference type="PANTHER" id="PTHR24166:SF48">
    <property type="entry name" value="PROTEIN VAPYRIN"/>
    <property type="match status" value="1"/>
</dbReference>
<evidence type="ECO:0000313" key="4">
    <source>
        <dbReference type="EMBL" id="KAK0723611.1"/>
    </source>
</evidence>
<sequence>MDVAFQLSLLDDIDSREVAGLLPISRYLEEDAPTLHKVVIGTIQANLAGLVRDPNNRDDINSMSLAGLSPLHIVVIKGDMEALRILLNAGANLLLQHGADINLLTNTGWSILLHAAGYSEPAAIRHLVVHVGMDSECADGEGDTPLFNAICHYRHENVIELISLGANVRHVNKNRDTMLHYLAWFPDIELIR</sequence>
<name>A0AA40AX35_9PEZI</name>
<dbReference type="InterPro" id="IPR036770">
    <property type="entry name" value="Ankyrin_rpt-contain_sf"/>
</dbReference>
<dbReference type="RefSeq" id="XP_060299535.1">
    <property type="nucleotide sequence ID" value="XM_060445290.1"/>
</dbReference>
<proteinExistence type="predicted"/>
<dbReference type="GeneID" id="85328560"/>
<evidence type="ECO:0000313" key="5">
    <source>
        <dbReference type="Proteomes" id="UP001172101"/>
    </source>
</evidence>
<keyword evidence="5" id="KW-1185">Reference proteome</keyword>
<dbReference type="EMBL" id="JAUIRO010000003">
    <property type="protein sequence ID" value="KAK0723611.1"/>
    <property type="molecule type" value="Genomic_DNA"/>
</dbReference>
<dbReference type="SUPFAM" id="SSF48403">
    <property type="entry name" value="Ankyrin repeat"/>
    <property type="match status" value="1"/>
</dbReference>
<dbReference type="SMART" id="SM00248">
    <property type="entry name" value="ANK"/>
    <property type="match status" value="2"/>
</dbReference>
<dbReference type="Gene3D" id="1.25.40.20">
    <property type="entry name" value="Ankyrin repeat-containing domain"/>
    <property type="match status" value="2"/>
</dbReference>
<organism evidence="4 5">
    <name type="scientific">Lasiosphaeria miniovina</name>
    <dbReference type="NCBI Taxonomy" id="1954250"/>
    <lineage>
        <taxon>Eukaryota</taxon>
        <taxon>Fungi</taxon>
        <taxon>Dikarya</taxon>
        <taxon>Ascomycota</taxon>
        <taxon>Pezizomycotina</taxon>
        <taxon>Sordariomycetes</taxon>
        <taxon>Sordariomycetidae</taxon>
        <taxon>Sordariales</taxon>
        <taxon>Lasiosphaeriaceae</taxon>
        <taxon>Lasiosphaeria</taxon>
    </lineage>
</organism>
<dbReference type="InterPro" id="IPR050889">
    <property type="entry name" value="Dendritic_Spine_Reg/Scaffold"/>
</dbReference>
<keyword evidence="1" id="KW-0677">Repeat</keyword>
<evidence type="ECO:0000256" key="3">
    <source>
        <dbReference type="PROSITE-ProRule" id="PRU00023"/>
    </source>
</evidence>